<gene>
    <name evidence="1" type="ORF">CK203_029196</name>
</gene>
<name>A0A438ITQ7_VITVI</name>
<dbReference type="AlphaFoldDB" id="A0A438ITQ7"/>
<accession>A0A438ITQ7</accession>
<protein>
    <submittedName>
        <fullName evidence="1">Uncharacterized protein</fullName>
    </submittedName>
</protein>
<sequence>MLTTSTSPTMPSNKYDTPWYMDSGATHHFTLEFGNLTDPCVFTGDEIKLWGGYFFREYLKMDSTKFHHQPVLRHPLLSPLHQLHLQFLLLNYPSIVLKPSSLSIIIPYCGTID</sequence>
<proteinExistence type="predicted"/>
<dbReference type="EMBL" id="QGNW01000085">
    <property type="protein sequence ID" value="RVW99864.1"/>
    <property type="molecule type" value="Genomic_DNA"/>
</dbReference>
<dbReference type="Proteomes" id="UP000288805">
    <property type="component" value="Unassembled WGS sequence"/>
</dbReference>
<evidence type="ECO:0000313" key="1">
    <source>
        <dbReference type="EMBL" id="RVW99864.1"/>
    </source>
</evidence>
<evidence type="ECO:0000313" key="2">
    <source>
        <dbReference type="Proteomes" id="UP000288805"/>
    </source>
</evidence>
<comment type="caution">
    <text evidence="1">The sequence shown here is derived from an EMBL/GenBank/DDBJ whole genome shotgun (WGS) entry which is preliminary data.</text>
</comment>
<organism evidence="1 2">
    <name type="scientific">Vitis vinifera</name>
    <name type="common">Grape</name>
    <dbReference type="NCBI Taxonomy" id="29760"/>
    <lineage>
        <taxon>Eukaryota</taxon>
        <taxon>Viridiplantae</taxon>
        <taxon>Streptophyta</taxon>
        <taxon>Embryophyta</taxon>
        <taxon>Tracheophyta</taxon>
        <taxon>Spermatophyta</taxon>
        <taxon>Magnoliopsida</taxon>
        <taxon>eudicotyledons</taxon>
        <taxon>Gunneridae</taxon>
        <taxon>Pentapetalae</taxon>
        <taxon>rosids</taxon>
        <taxon>Vitales</taxon>
        <taxon>Vitaceae</taxon>
        <taxon>Viteae</taxon>
        <taxon>Vitis</taxon>
    </lineage>
</organism>
<reference evidence="1 2" key="1">
    <citation type="journal article" date="2018" name="PLoS Genet.">
        <title>Population sequencing reveals clonal diversity and ancestral inbreeding in the grapevine cultivar Chardonnay.</title>
        <authorList>
            <person name="Roach M.J."/>
            <person name="Johnson D.L."/>
            <person name="Bohlmann J."/>
            <person name="van Vuuren H.J."/>
            <person name="Jones S.J."/>
            <person name="Pretorius I.S."/>
            <person name="Schmidt S.A."/>
            <person name="Borneman A.R."/>
        </authorList>
    </citation>
    <scope>NUCLEOTIDE SEQUENCE [LARGE SCALE GENOMIC DNA]</scope>
    <source>
        <strain evidence="2">cv. Chardonnay</strain>
        <tissue evidence="1">Leaf</tissue>
    </source>
</reference>